<dbReference type="RefSeq" id="WP_106514028.1">
    <property type="nucleotide sequence ID" value="NZ_PXYI01000005.1"/>
</dbReference>
<evidence type="ECO:0000313" key="3">
    <source>
        <dbReference type="Proteomes" id="UP000241167"/>
    </source>
</evidence>
<comment type="caution">
    <text evidence="2">The sequence shown here is derived from an EMBL/GenBank/DDBJ whole genome shotgun (WGS) entry which is preliminary data.</text>
</comment>
<evidence type="ECO:0000313" key="2">
    <source>
        <dbReference type="EMBL" id="PSJ38835.1"/>
    </source>
</evidence>
<sequence length="250" mass="26409">MTVPMRNAALGLALLCGACGGAPNEATSNPGVEISGTAGAPPEQAAFCEVVGETVTPSQCRAFEEAWATLKQGVGAISKPERMRRGETATVALVLGRGSQPGGTGEDRLRDLLGREPDETFKTRVGRRMAAQLSGDGFKIEPAGLVTKDLFLGEGQIWEWKVTALKGPRHALRLSAYAVIPSADGLKENLLRTVQLAIPVELTWQQRLEDATESLSVLEKLLLGLAALVTAGAALRGALKKFRPVATKEA</sequence>
<name>A0A2P7QLJ9_9SPHN</name>
<keyword evidence="3" id="KW-1185">Reference proteome</keyword>
<protein>
    <recommendedName>
        <fullName evidence="4">Lipoprotein</fullName>
    </recommendedName>
</protein>
<gene>
    <name evidence="2" type="ORF">C7I55_16030</name>
</gene>
<reference evidence="2 3" key="1">
    <citation type="submission" date="2018-03" db="EMBL/GenBank/DDBJ databases">
        <title>The draft genome of Sphingosinicella sp. GL-C-18.</title>
        <authorList>
            <person name="Liu L."/>
            <person name="Li L."/>
            <person name="Liang L."/>
            <person name="Zhang X."/>
            <person name="Wang T."/>
        </authorList>
    </citation>
    <scope>NUCLEOTIDE SEQUENCE [LARGE SCALE GENOMIC DNA]</scope>
    <source>
        <strain evidence="2 3">GL-C-18</strain>
    </source>
</reference>
<feature type="chain" id="PRO_5015113596" description="Lipoprotein" evidence="1">
    <location>
        <begin position="22"/>
        <end position="250"/>
    </location>
</feature>
<evidence type="ECO:0008006" key="4">
    <source>
        <dbReference type="Google" id="ProtNLM"/>
    </source>
</evidence>
<accession>A0A2P7QLJ9</accession>
<dbReference type="OrthoDB" id="7595602at2"/>
<dbReference type="AlphaFoldDB" id="A0A2P7QLJ9"/>
<evidence type="ECO:0000256" key="1">
    <source>
        <dbReference type="SAM" id="SignalP"/>
    </source>
</evidence>
<dbReference type="Proteomes" id="UP000241167">
    <property type="component" value="Unassembled WGS sequence"/>
</dbReference>
<dbReference type="EMBL" id="PXYI01000005">
    <property type="protein sequence ID" value="PSJ38835.1"/>
    <property type="molecule type" value="Genomic_DNA"/>
</dbReference>
<feature type="signal peptide" evidence="1">
    <location>
        <begin position="1"/>
        <end position="21"/>
    </location>
</feature>
<proteinExistence type="predicted"/>
<keyword evidence="1" id="KW-0732">Signal</keyword>
<organism evidence="2 3">
    <name type="scientific">Allosphingosinicella deserti</name>
    <dbReference type="NCBI Taxonomy" id="2116704"/>
    <lineage>
        <taxon>Bacteria</taxon>
        <taxon>Pseudomonadati</taxon>
        <taxon>Pseudomonadota</taxon>
        <taxon>Alphaproteobacteria</taxon>
        <taxon>Sphingomonadales</taxon>
        <taxon>Sphingomonadaceae</taxon>
        <taxon>Allosphingosinicella</taxon>
    </lineage>
</organism>